<keyword evidence="1" id="KW-0812">Transmembrane</keyword>
<keyword evidence="1" id="KW-1133">Transmembrane helix</keyword>
<dbReference type="EMBL" id="JACHIA010000002">
    <property type="protein sequence ID" value="MBB6069323.1"/>
    <property type="molecule type" value="Genomic_DNA"/>
</dbReference>
<dbReference type="Proteomes" id="UP000582837">
    <property type="component" value="Unassembled WGS sequence"/>
</dbReference>
<dbReference type="AlphaFoldDB" id="A0A841GVG8"/>
<evidence type="ECO:0008006" key="5">
    <source>
        <dbReference type="Google" id="ProtNLM"/>
    </source>
</evidence>
<evidence type="ECO:0000313" key="4">
    <source>
        <dbReference type="Proteomes" id="UP000582837"/>
    </source>
</evidence>
<evidence type="ECO:0000313" key="3">
    <source>
        <dbReference type="EMBL" id="MBB6069323.1"/>
    </source>
</evidence>
<sequence>MRNTTRAALLAALFLAGPLAAQPRHDHTGLSDGRELHQGDRVWFRGQHAVGADEVIEGDVVVASGSLVVRGEVHGDAVVGGGDLVVERGALIYGDAVVTGGKLVNRGGSVLGKVQEGSQQAKTTGAMHIRRGWLGSLQSGFSGILQTIALGILLAGVGVALTFYGRPHLNRAVDVLRRTPGNAVGIGAAANVLALPVFLAGLVLLTVTIIGIPLLLLFIPLFWAMLAALAGLGLIVVAQVVGRRTAEQAGEFASLQNEPFMPLFTGLAVLLAPRLVAHLLELTPFLNVMADLVGLLASVLLWAAASVGAGAVLIVAVSLWNERGYRGEGRPMGMDDLGTSGAHVA</sequence>
<organism evidence="3 4">
    <name type="scientific">Longimicrobium terrae</name>
    <dbReference type="NCBI Taxonomy" id="1639882"/>
    <lineage>
        <taxon>Bacteria</taxon>
        <taxon>Pseudomonadati</taxon>
        <taxon>Gemmatimonadota</taxon>
        <taxon>Longimicrobiia</taxon>
        <taxon>Longimicrobiales</taxon>
        <taxon>Longimicrobiaceae</taxon>
        <taxon>Longimicrobium</taxon>
    </lineage>
</organism>
<accession>A0A841GVG8</accession>
<feature type="chain" id="PRO_5033016360" description="Polymer-forming cytoskeletal protein" evidence="2">
    <location>
        <begin position="22"/>
        <end position="345"/>
    </location>
</feature>
<evidence type="ECO:0000256" key="1">
    <source>
        <dbReference type="SAM" id="Phobius"/>
    </source>
</evidence>
<feature type="transmembrane region" description="Helical" evidence="1">
    <location>
        <begin position="260"/>
        <end position="280"/>
    </location>
</feature>
<keyword evidence="4" id="KW-1185">Reference proteome</keyword>
<feature type="transmembrane region" description="Helical" evidence="1">
    <location>
        <begin position="143"/>
        <end position="164"/>
    </location>
</feature>
<protein>
    <recommendedName>
        <fullName evidence="5">Polymer-forming cytoskeletal protein</fullName>
    </recommendedName>
</protein>
<comment type="caution">
    <text evidence="3">The sequence shown here is derived from an EMBL/GenBank/DDBJ whole genome shotgun (WGS) entry which is preliminary data.</text>
</comment>
<evidence type="ECO:0000256" key="2">
    <source>
        <dbReference type="SAM" id="SignalP"/>
    </source>
</evidence>
<feature type="transmembrane region" description="Helical" evidence="1">
    <location>
        <begin position="218"/>
        <end position="240"/>
    </location>
</feature>
<keyword evidence="1" id="KW-0472">Membrane</keyword>
<name>A0A841GVG8_9BACT</name>
<proteinExistence type="predicted"/>
<dbReference type="RefSeq" id="WP_170037854.1">
    <property type="nucleotide sequence ID" value="NZ_JABDTL010000002.1"/>
</dbReference>
<keyword evidence="2" id="KW-0732">Signal</keyword>
<gene>
    <name evidence="3" type="ORF">HNQ61_000938</name>
</gene>
<reference evidence="3 4" key="1">
    <citation type="submission" date="2020-08" db="EMBL/GenBank/DDBJ databases">
        <title>Genomic Encyclopedia of Type Strains, Phase IV (KMG-IV): sequencing the most valuable type-strain genomes for metagenomic binning, comparative biology and taxonomic classification.</title>
        <authorList>
            <person name="Goeker M."/>
        </authorList>
    </citation>
    <scope>NUCLEOTIDE SEQUENCE [LARGE SCALE GENOMIC DNA]</scope>
    <source>
        <strain evidence="3 4">DSM 29007</strain>
    </source>
</reference>
<feature type="transmembrane region" description="Helical" evidence="1">
    <location>
        <begin position="292"/>
        <end position="320"/>
    </location>
</feature>
<feature type="signal peptide" evidence="2">
    <location>
        <begin position="1"/>
        <end position="21"/>
    </location>
</feature>
<feature type="transmembrane region" description="Helical" evidence="1">
    <location>
        <begin position="184"/>
        <end position="212"/>
    </location>
</feature>